<name>A0A5B7FHJ4_PORTR</name>
<sequence>MSTPSLESHNLSEQYLMQNRAIAIHNRLLFAPGPLSPHASDATGGMNVLRGQGTPASRRTPHNGDPARFAAINTGICRATCSSPQ</sequence>
<protein>
    <submittedName>
        <fullName evidence="2">Uncharacterized protein</fullName>
    </submittedName>
</protein>
<gene>
    <name evidence="2" type="ORF">E2C01_040784</name>
</gene>
<evidence type="ECO:0000313" key="2">
    <source>
        <dbReference type="EMBL" id="MPC47050.1"/>
    </source>
</evidence>
<feature type="region of interest" description="Disordered" evidence="1">
    <location>
        <begin position="41"/>
        <end position="67"/>
    </location>
</feature>
<dbReference type="EMBL" id="VSRR010007519">
    <property type="protein sequence ID" value="MPC47050.1"/>
    <property type="molecule type" value="Genomic_DNA"/>
</dbReference>
<organism evidence="2 3">
    <name type="scientific">Portunus trituberculatus</name>
    <name type="common">Swimming crab</name>
    <name type="synonym">Neptunus trituberculatus</name>
    <dbReference type="NCBI Taxonomy" id="210409"/>
    <lineage>
        <taxon>Eukaryota</taxon>
        <taxon>Metazoa</taxon>
        <taxon>Ecdysozoa</taxon>
        <taxon>Arthropoda</taxon>
        <taxon>Crustacea</taxon>
        <taxon>Multicrustacea</taxon>
        <taxon>Malacostraca</taxon>
        <taxon>Eumalacostraca</taxon>
        <taxon>Eucarida</taxon>
        <taxon>Decapoda</taxon>
        <taxon>Pleocyemata</taxon>
        <taxon>Brachyura</taxon>
        <taxon>Eubrachyura</taxon>
        <taxon>Portunoidea</taxon>
        <taxon>Portunidae</taxon>
        <taxon>Portuninae</taxon>
        <taxon>Portunus</taxon>
    </lineage>
</organism>
<evidence type="ECO:0000313" key="3">
    <source>
        <dbReference type="Proteomes" id="UP000324222"/>
    </source>
</evidence>
<accession>A0A5B7FHJ4</accession>
<dbReference type="AlphaFoldDB" id="A0A5B7FHJ4"/>
<reference evidence="2 3" key="1">
    <citation type="submission" date="2019-05" db="EMBL/GenBank/DDBJ databases">
        <title>Another draft genome of Portunus trituberculatus and its Hox gene families provides insights of decapod evolution.</title>
        <authorList>
            <person name="Jeong J.-H."/>
            <person name="Song I."/>
            <person name="Kim S."/>
            <person name="Choi T."/>
            <person name="Kim D."/>
            <person name="Ryu S."/>
            <person name="Kim W."/>
        </authorList>
    </citation>
    <scope>NUCLEOTIDE SEQUENCE [LARGE SCALE GENOMIC DNA]</scope>
    <source>
        <tissue evidence="2">Muscle</tissue>
    </source>
</reference>
<keyword evidence="3" id="KW-1185">Reference proteome</keyword>
<comment type="caution">
    <text evidence="2">The sequence shown here is derived from an EMBL/GenBank/DDBJ whole genome shotgun (WGS) entry which is preliminary data.</text>
</comment>
<proteinExistence type="predicted"/>
<dbReference type="Proteomes" id="UP000324222">
    <property type="component" value="Unassembled WGS sequence"/>
</dbReference>
<evidence type="ECO:0000256" key="1">
    <source>
        <dbReference type="SAM" id="MobiDB-lite"/>
    </source>
</evidence>